<reference evidence="1" key="1">
    <citation type="submission" date="2018-05" db="EMBL/GenBank/DDBJ databases">
        <authorList>
            <person name="Lanie J.A."/>
            <person name="Ng W.-L."/>
            <person name="Kazmierczak K.M."/>
            <person name="Andrzejewski T.M."/>
            <person name="Davidsen T.M."/>
            <person name="Wayne K.J."/>
            <person name="Tettelin H."/>
            <person name="Glass J.I."/>
            <person name="Rusch D."/>
            <person name="Podicherti R."/>
            <person name="Tsui H.-C.T."/>
            <person name="Winkler M.E."/>
        </authorList>
    </citation>
    <scope>NUCLEOTIDE SEQUENCE</scope>
</reference>
<dbReference type="EMBL" id="UINC01111906">
    <property type="protein sequence ID" value="SVC80468.1"/>
    <property type="molecule type" value="Genomic_DNA"/>
</dbReference>
<gene>
    <name evidence="1" type="ORF">METZ01_LOCUS333322</name>
</gene>
<sequence>MQALSSFDDSHHQEFMQQGYLRLGKVLSADGLQALQQRIDDIMLGRVKYENMR</sequence>
<dbReference type="Gene3D" id="2.60.120.620">
    <property type="entry name" value="q2cbj1_9rhob like domain"/>
    <property type="match status" value="1"/>
</dbReference>
<proteinExistence type="predicted"/>
<evidence type="ECO:0000313" key="1">
    <source>
        <dbReference type="EMBL" id="SVC80468.1"/>
    </source>
</evidence>
<accession>A0A382Q6B0</accession>
<organism evidence="1">
    <name type="scientific">marine metagenome</name>
    <dbReference type="NCBI Taxonomy" id="408172"/>
    <lineage>
        <taxon>unclassified sequences</taxon>
        <taxon>metagenomes</taxon>
        <taxon>ecological metagenomes</taxon>
    </lineage>
</organism>
<name>A0A382Q6B0_9ZZZZ</name>
<feature type="non-terminal residue" evidence="1">
    <location>
        <position position="53"/>
    </location>
</feature>
<protein>
    <recommendedName>
        <fullName evidence="2">Phytanoyl-CoA dioxygenase</fullName>
    </recommendedName>
</protein>
<dbReference type="AlphaFoldDB" id="A0A382Q6B0"/>
<evidence type="ECO:0008006" key="2">
    <source>
        <dbReference type="Google" id="ProtNLM"/>
    </source>
</evidence>